<dbReference type="EMBL" id="GBXM01013824">
    <property type="protein sequence ID" value="JAH94753.1"/>
    <property type="molecule type" value="Transcribed_RNA"/>
</dbReference>
<proteinExistence type="predicted"/>
<reference evidence="1" key="2">
    <citation type="journal article" date="2015" name="Fish Shellfish Immunol.">
        <title>Early steps in the European eel (Anguilla anguilla)-Vibrio vulnificus interaction in the gills: Role of the RtxA13 toxin.</title>
        <authorList>
            <person name="Callol A."/>
            <person name="Pajuelo D."/>
            <person name="Ebbesson L."/>
            <person name="Teles M."/>
            <person name="MacKenzie S."/>
            <person name="Amaro C."/>
        </authorList>
    </citation>
    <scope>NUCLEOTIDE SEQUENCE</scope>
</reference>
<name>A0A0E9WZA9_ANGAN</name>
<organism evidence="1">
    <name type="scientific">Anguilla anguilla</name>
    <name type="common">European freshwater eel</name>
    <name type="synonym">Muraena anguilla</name>
    <dbReference type="NCBI Taxonomy" id="7936"/>
    <lineage>
        <taxon>Eukaryota</taxon>
        <taxon>Metazoa</taxon>
        <taxon>Chordata</taxon>
        <taxon>Craniata</taxon>
        <taxon>Vertebrata</taxon>
        <taxon>Euteleostomi</taxon>
        <taxon>Actinopterygii</taxon>
        <taxon>Neopterygii</taxon>
        <taxon>Teleostei</taxon>
        <taxon>Anguilliformes</taxon>
        <taxon>Anguillidae</taxon>
        <taxon>Anguilla</taxon>
    </lineage>
</organism>
<dbReference type="AlphaFoldDB" id="A0A0E9WZA9"/>
<accession>A0A0E9WZA9</accession>
<reference evidence="1" key="1">
    <citation type="submission" date="2014-11" db="EMBL/GenBank/DDBJ databases">
        <authorList>
            <person name="Amaro Gonzalez C."/>
        </authorList>
    </citation>
    <scope>NUCLEOTIDE SEQUENCE</scope>
</reference>
<sequence>MRCGPLPSELLRSPLMHALNIYVITLHCYPLFKSCGTVFEPCFLCTIISCCHRKILGNMFISHRFVFRQCSNRRSLSDGKGNKGIEIHAVSYDATKDKTLVY</sequence>
<evidence type="ECO:0000313" key="1">
    <source>
        <dbReference type="EMBL" id="JAH94753.1"/>
    </source>
</evidence>
<protein>
    <submittedName>
        <fullName evidence="1">Uncharacterized protein</fullName>
    </submittedName>
</protein>